<evidence type="ECO:0000256" key="1">
    <source>
        <dbReference type="SAM" id="MobiDB-lite"/>
    </source>
</evidence>
<evidence type="ECO:0000313" key="2">
    <source>
        <dbReference type="EMBL" id="DAD65787.1"/>
    </source>
</evidence>
<feature type="region of interest" description="Disordered" evidence="1">
    <location>
        <begin position="18"/>
        <end position="51"/>
    </location>
</feature>
<dbReference type="EMBL" id="BK014649">
    <property type="protein sequence ID" value="DAD65787.1"/>
    <property type="molecule type" value="Genomic_DNA"/>
</dbReference>
<name>A0A8S5L754_9CAUD</name>
<accession>A0A8S5L754</accession>
<proteinExistence type="predicted"/>
<sequence>MLFVFVFLIVIKLVAQKTSRVGAQPTPLPGQRGRRPSHPQLNTNSCNIKTI</sequence>
<protein>
    <submittedName>
        <fullName evidence="2">Uncharacterized protein</fullName>
    </submittedName>
</protein>
<reference evidence="2" key="1">
    <citation type="journal article" date="2021" name="Proc. Natl. Acad. Sci. U.S.A.">
        <title>A Catalog of Tens of Thousands of Viruses from Human Metagenomes Reveals Hidden Associations with Chronic Diseases.</title>
        <authorList>
            <person name="Tisza M.J."/>
            <person name="Buck C.B."/>
        </authorList>
    </citation>
    <scope>NUCLEOTIDE SEQUENCE</scope>
    <source>
        <strain evidence="2">Ctt4r3</strain>
    </source>
</reference>
<organism evidence="2">
    <name type="scientific">CrAss-like virus sp. ctt4r3</name>
    <dbReference type="NCBI Taxonomy" id="2823619"/>
    <lineage>
        <taxon>Viruses</taxon>
        <taxon>Duplodnaviria</taxon>
        <taxon>Heunggongvirae</taxon>
        <taxon>Uroviricota</taxon>
        <taxon>Caudoviricetes</taxon>
        <taxon>Crassvirales</taxon>
    </lineage>
</organism>
<feature type="compositionally biased region" description="Polar residues" evidence="1">
    <location>
        <begin position="39"/>
        <end position="51"/>
    </location>
</feature>